<dbReference type="OrthoDB" id="9808458at2"/>
<dbReference type="InterPro" id="IPR045018">
    <property type="entry name" value="Azg-like"/>
</dbReference>
<dbReference type="PANTHER" id="PTHR43337">
    <property type="entry name" value="XANTHINE/URACIL PERMEASE C887.17-RELATED"/>
    <property type="match status" value="1"/>
</dbReference>
<dbReference type="EMBL" id="PPCV01000002">
    <property type="protein sequence ID" value="RXW32977.1"/>
    <property type="molecule type" value="Genomic_DNA"/>
</dbReference>
<dbReference type="RefSeq" id="WP_129457878.1">
    <property type="nucleotide sequence ID" value="NZ_PPCV01000002.1"/>
</dbReference>
<dbReference type="InterPro" id="IPR006043">
    <property type="entry name" value="NCS2"/>
</dbReference>
<gene>
    <name evidence="8" type="ORF">C1706_03630</name>
</gene>
<reference evidence="8 9" key="1">
    <citation type="submission" date="2018-01" db="EMBL/GenBank/DDBJ databases">
        <title>Lactibacter flavus gen. nov., sp. nov., a novel bacterium of the family Propionibacteriaceae isolated from raw milk and dairy products.</title>
        <authorList>
            <person name="Wenning M."/>
            <person name="Breitenwieser F."/>
            <person name="Huptas C."/>
            <person name="von Neubeck M."/>
            <person name="Busse H.-J."/>
            <person name="Scherer S."/>
        </authorList>
    </citation>
    <scope>NUCLEOTIDE SEQUENCE [LARGE SCALE GENOMIC DNA]</scope>
    <source>
        <strain evidence="8 9">VG341</strain>
    </source>
</reference>
<feature type="transmembrane region" description="Helical" evidence="7">
    <location>
        <begin position="284"/>
        <end position="307"/>
    </location>
</feature>
<evidence type="ECO:0000256" key="6">
    <source>
        <dbReference type="ARBA" id="ARBA00023136"/>
    </source>
</evidence>
<keyword evidence="9" id="KW-1185">Reference proteome</keyword>
<comment type="similarity">
    <text evidence="2">Belongs to the nucleobase:cation symporter-2 (NCS2) (TC 2.A.40) family. Azg-like subfamily.</text>
</comment>
<keyword evidence="6 7" id="KW-0472">Membrane</keyword>
<feature type="transmembrane region" description="Helical" evidence="7">
    <location>
        <begin position="161"/>
        <end position="184"/>
    </location>
</feature>
<accession>A0A4Q2EHD2</accession>
<evidence type="ECO:0000313" key="8">
    <source>
        <dbReference type="EMBL" id="RXW32977.1"/>
    </source>
</evidence>
<feature type="transmembrane region" description="Helical" evidence="7">
    <location>
        <begin position="339"/>
        <end position="356"/>
    </location>
</feature>
<feature type="transmembrane region" description="Helical" evidence="7">
    <location>
        <begin position="103"/>
        <end position="121"/>
    </location>
</feature>
<evidence type="ECO:0000256" key="3">
    <source>
        <dbReference type="ARBA" id="ARBA00022448"/>
    </source>
</evidence>
<keyword evidence="3" id="KW-0813">Transport</keyword>
<keyword evidence="4 7" id="KW-0812">Transmembrane</keyword>
<dbReference type="GO" id="GO:0005886">
    <property type="term" value="C:plasma membrane"/>
    <property type="evidence" value="ECO:0007669"/>
    <property type="project" value="TreeGrafter"/>
</dbReference>
<comment type="caution">
    <text evidence="8">The sequence shown here is derived from an EMBL/GenBank/DDBJ whole genome shotgun (WGS) entry which is preliminary data.</text>
</comment>
<evidence type="ECO:0000256" key="7">
    <source>
        <dbReference type="SAM" id="Phobius"/>
    </source>
</evidence>
<feature type="transmembrane region" description="Helical" evidence="7">
    <location>
        <begin position="432"/>
        <end position="459"/>
    </location>
</feature>
<evidence type="ECO:0000256" key="1">
    <source>
        <dbReference type="ARBA" id="ARBA00004127"/>
    </source>
</evidence>
<dbReference type="GO" id="GO:0005345">
    <property type="term" value="F:purine nucleobase transmembrane transporter activity"/>
    <property type="evidence" value="ECO:0007669"/>
    <property type="project" value="TreeGrafter"/>
</dbReference>
<dbReference type="Pfam" id="PF00860">
    <property type="entry name" value="Xan_ur_permease"/>
    <property type="match status" value="1"/>
</dbReference>
<name>A0A4Q2EHD2_9ACTN</name>
<feature type="transmembrane region" description="Helical" evidence="7">
    <location>
        <begin position="196"/>
        <end position="220"/>
    </location>
</feature>
<proteinExistence type="inferred from homology"/>
<evidence type="ECO:0000256" key="4">
    <source>
        <dbReference type="ARBA" id="ARBA00022692"/>
    </source>
</evidence>
<dbReference type="GO" id="GO:0012505">
    <property type="term" value="C:endomembrane system"/>
    <property type="evidence" value="ECO:0007669"/>
    <property type="project" value="UniProtKB-SubCell"/>
</dbReference>
<dbReference type="Proteomes" id="UP000290624">
    <property type="component" value="Unassembled WGS sequence"/>
</dbReference>
<feature type="transmembrane region" description="Helical" evidence="7">
    <location>
        <begin position="471"/>
        <end position="493"/>
    </location>
</feature>
<feature type="transmembrane region" description="Helical" evidence="7">
    <location>
        <begin position="75"/>
        <end position="96"/>
    </location>
</feature>
<feature type="transmembrane region" description="Helical" evidence="7">
    <location>
        <begin position="127"/>
        <end position="149"/>
    </location>
</feature>
<protein>
    <submittedName>
        <fullName evidence="8">Permease</fullName>
    </submittedName>
</protein>
<dbReference type="PANTHER" id="PTHR43337:SF1">
    <property type="entry name" value="XANTHINE_URACIL PERMEASE C887.17-RELATED"/>
    <property type="match status" value="1"/>
</dbReference>
<dbReference type="AlphaFoldDB" id="A0A4Q2EHD2"/>
<feature type="transmembrane region" description="Helical" evidence="7">
    <location>
        <begin position="376"/>
        <end position="395"/>
    </location>
</feature>
<evidence type="ECO:0000256" key="5">
    <source>
        <dbReference type="ARBA" id="ARBA00022989"/>
    </source>
</evidence>
<feature type="transmembrane region" description="Helical" evidence="7">
    <location>
        <begin position="402"/>
        <end position="420"/>
    </location>
</feature>
<sequence>MSSSTSAPVGAPQTGLDGWFGITKRGSSVGQEVRGGLVTFFTMAYIIALNPLIIGTTPDKTGNLISGLPATDANIPITIAMVAAATSLVAGVMTIIMGVVGRFPLGLATGLGLNAMLAYVIAPQVTWPQAMGLVVWEGIFILILVLTGFRDAVFRAVPRPLRTGIAVGIGLFITLVGLADAGIVRTGSGTPLQLGIGGSLIGWPMAIFVIGLFLLVMLYIRRVRGAMLIAIVGMTVLAVIVESVFHVPAKSADFPAGWALNVPEVGPGGLFSLPDLSLIGRVDMLGAFSGSATATIAMIMTVFALLLADFFDTMGTIVAVGAEGDLLTEDGNPERIREIFVVDSLAAIAGGLGSVSSNTSYIESAAGVGEGARTGLASVVTGLAFLVSLFLAPLVKLVPSEAAAPALVFVGFLMLSQIIHVDWSDPEEGFPAFITMIAMPFSYSITTGIGAGFLFWVAIKTARGKFKDIHPLMWVISAAFIIYFGQGAINALLA</sequence>
<evidence type="ECO:0000256" key="2">
    <source>
        <dbReference type="ARBA" id="ARBA00005697"/>
    </source>
</evidence>
<comment type="subcellular location">
    <subcellularLocation>
        <location evidence="1">Endomembrane system</location>
        <topology evidence="1">Multi-pass membrane protein</topology>
    </subcellularLocation>
</comment>
<keyword evidence="5 7" id="KW-1133">Transmembrane helix</keyword>
<organism evidence="8 9">
    <name type="scientific">Propioniciclava flava</name>
    <dbReference type="NCBI Taxonomy" id="2072026"/>
    <lineage>
        <taxon>Bacteria</taxon>
        <taxon>Bacillati</taxon>
        <taxon>Actinomycetota</taxon>
        <taxon>Actinomycetes</taxon>
        <taxon>Propionibacteriales</taxon>
        <taxon>Propionibacteriaceae</taxon>
        <taxon>Propioniciclava</taxon>
    </lineage>
</organism>
<feature type="transmembrane region" description="Helical" evidence="7">
    <location>
        <begin position="227"/>
        <end position="245"/>
    </location>
</feature>
<feature type="transmembrane region" description="Helical" evidence="7">
    <location>
        <begin position="35"/>
        <end position="55"/>
    </location>
</feature>
<evidence type="ECO:0000313" key="9">
    <source>
        <dbReference type="Proteomes" id="UP000290624"/>
    </source>
</evidence>